<sequence>MNSKNVENIAILSPETWPFSLEWLPNDAYLVGGAVRNALLQQQGKIQSTALGYLDLDFVLPGQAVSIASKIAKEYKAGFVVLDEKRKIARVVFQNATVDFAKQEGSTLITDLGRRDYTMNAIAYHPRTGEFVDPFNGEADIKSGIIRMVSPTNLADDPLRLLRAYRQAAQLGFTIDPETQKAIRQLAPFLKQVAAERIRTELNYILDSPQGANPLTTAWEDGLLGMWFPNATKESFAVLERIDAAAIKLAETWPDLGRQLFASWPKSRRSSGYLAVAKFAILVSPEPKQAESQLVRLKFSRSEISAVTRVLHSWQRYQTLDRHNLEHDSETNLVRSQYFIFQEVKEMFPALAVKIIAEKIEVTEETLFFKETGVLNQLIEKYLNPENQIAHPTPLVTGQQLMAALELPSSPEIGKLLTEIALARATDQISTPEEAIAFAKLQEKVN</sequence>
<gene>
    <name evidence="15" type="ORF">ABWT76_003437</name>
</gene>
<dbReference type="InterPro" id="IPR043519">
    <property type="entry name" value="NT_sf"/>
</dbReference>
<dbReference type="Pfam" id="PF01743">
    <property type="entry name" value="PolyA_pol"/>
    <property type="match status" value="1"/>
</dbReference>
<dbReference type="Pfam" id="PF12627">
    <property type="entry name" value="PolyA_pol_RNAbd"/>
    <property type="match status" value="1"/>
</dbReference>
<dbReference type="GO" id="GO:0046872">
    <property type="term" value="F:metal ion binding"/>
    <property type="evidence" value="ECO:0007669"/>
    <property type="project" value="UniProtKB-KW"/>
</dbReference>
<evidence type="ECO:0000256" key="3">
    <source>
        <dbReference type="ARBA" id="ARBA00022555"/>
    </source>
</evidence>
<dbReference type="GO" id="GO:0000166">
    <property type="term" value="F:nucleotide binding"/>
    <property type="evidence" value="ECO:0007669"/>
    <property type="project" value="UniProtKB-KW"/>
</dbReference>
<comment type="similarity">
    <text evidence="2 11">Belongs to the tRNA nucleotidyltransferase/poly(A) polymerase family.</text>
</comment>
<evidence type="ECO:0000313" key="15">
    <source>
        <dbReference type="EMBL" id="XCM34802.1"/>
    </source>
</evidence>
<proteinExistence type="inferred from homology"/>
<keyword evidence="6" id="KW-0548">Nucleotidyltransferase</keyword>
<dbReference type="SUPFAM" id="SSF81301">
    <property type="entry name" value="Nucleotidyltransferase"/>
    <property type="match status" value="1"/>
</dbReference>
<keyword evidence="9" id="KW-0460">Magnesium</keyword>
<protein>
    <submittedName>
        <fullName evidence="15">CCA tRNA nucleotidyltransferase</fullName>
    </submittedName>
</protein>
<dbReference type="GO" id="GO:0008033">
    <property type="term" value="P:tRNA processing"/>
    <property type="evidence" value="ECO:0007669"/>
    <property type="project" value="UniProtKB-KW"/>
</dbReference>
<accession>A0AAU8J7K9</accession>
<dbReference type="GO" id="GO:0016779">
    <property type="term" value="F:nucleotidyltransferase activity"/>
    <property type="evidence" value="ECO:0007669"/>
    <property type="project" value="UniProtKB-KW"/>
</dbReference>
<dbReference type="Gene3D" id="3.30.460.10">
    <property type="entry name" value="Beta Polymerase, domain 2"/>
    <property type="match status" value="1"/>
</dbReference>
<dbReference type="CDD" id="cd05398">
    <property type="entry name" value="NT_ClassII-CCAase"/>
    <property type="match status" value="1"/>
</dbReference>
<evidence type="ECO:0000256" key="10">
    <source>
        <dbReference type="ARBA" id="ARBA00022884"/>
    </source>
</evidence>
<evidence type="ECO:0000256" key="7">
    <source>
        <dbReference type="ARBA" id="ARBA00022723"/>
    </source>
</evidence>
<evidence type="ECO:0000256" key="6">
    <source>
        <dbReference type="ARBA" id="ARBA00022695"/>
    </source>
</evidence>
<dbReference type="Pfam" id="PF13735">
    <property type="entry name" value="tRNA_NucTran2_2"/>
    <property type="match status" value="1"/>
</dbReference>
<dbReference type="GO" id="GO:0000049">
    <property type="term" value="F:tRNA binding"/>
    <property type="evidence" value="ECO:0007669"/>
    <property type="project" value="UniProtKB-KW"/>
</dbReference>
<evidence type="ECO:0000256" key="2">
    <source>
        <dbReference type="ARBA" id="ARBA00007265"/>
    </source>
</evidence>
<dbReference type="AlphaFoldDB" id="A0AAU8J7K9"/>
<evidence type="ECO:0000256" key="11">
    <source>
        <dbReference type="RuleBase" id="RU003953"/>
    </source>
</evidence>
<dbReference type="InterPro" id="IPR032810">
    <property type="entry name" value="CCA-adding_enz_C"/>
</dbReference>
<organism evidence="15">
    <name type="scientific">Planktothricoides raciborskii GIHE-MW2</name>
    <dbReference type="NCBI Taxonomy" id="2792601"/>
    <lineage>
        <taxon>Bacteria</taxon>
        <taxon>Bacillati</taxon>
        <taxon>Cyanobacteriota</taxon>
        <taxon>Cyanophyceae</taxon>
        <taxon>Oscillatoriophycideae</taxon>
        <taxon>Oscillatoriales</taxon>
        <taxon>Oscillatoriaceae</taxon>
        <taxon>Planktothricoides</taxon>
    </lineage>
</organism>
<keyword evidence="8" id="KW-0547">Nucleotide-binding</keyword>
<dbReference type="InterPro" id="IPR002646">
    <property type="entry name" value="PolA_pol_head_dom"/>
</dbReference>
<comment type="cofactor">
    <cofactor evidence="1">
        <name>Mg(2+)</name>
        <dbReference type="ChEBI" id="CHEBI:18420"/>
    </cofactor>
</comment>
<dbReference type="RefSeq" id="WP_054466234.1">
    <property type="nucleotide sequence ID" value="NZ_CP159837.1"/>
</dbReference>
<dbReference type="InterPro" id="IPR032828">
    <property type="entry name" value="PolyA_RNA-bd"/>
</dbReference>
<evidence type="ECO:0000259" key="12">
    <source>
        <dbReference type="Pfam" id="PF01743"/>
    </source>
</evidence>
<evidence type="ECO:0000256" key="5">
    <source>
        <dbReference type="ARBA" id="ARBA00022694"/>
    </source>
</evidence>
<dbReference type="SUPFAM" id="SSF81891">
    <property type="entry name" value="Poly A polymerase C-terminal region-like"/>
    <property type="match status" value="1"/>
</dbReference>
<evidence type="ECO:0000259" key="14">
    <source>
        <dbReference type="Pfam" id="PF13735"/>
    </source>
</evidence>
<feature type="domain" description="CCA-adding enzyme C-terminal" evidence="14">
    <location>
        <begin position="275"/>
        <end position="436"/>
    </location>
</feature>
<dbReference type="PANTHER" id="PTHR47545:SF2">
    <property type="entry name" value="CC-ADDING TRNA NUCLEOTIDYLTRANSFERASE"/>
    <property type="match status" value="1"/>
</dbReference>
<keyword evidence="5" id="KW-0819">tRNA processing</keyword>
<name>A0AAU8J7K9_9CYAN</name>
<dbReference type="EMBL" id="CP159837">
    <property type="protein sequence ID" value="XCM34802.1"/>
    <property type="molecule type" value="Genomic_DNA"/>
</dbReference>
<feature type="domain" description="tRNA nucleotidyltransferase/poly(A) polymerase RNA and SrmB- binding" evidence="13">
    <location>
        <begin position="172"/>
        <end position="231"/>
    </location>
</feature>
<dbReference type="InterPro" id="IPR050124">
    <property type="entry name" value="tRNA_CCA-adding_enzyme"/>
</dbReference>
<dbReference type="PANTHER" id="PTHR47545">
    <property type="entry name" value="MULTIFUNCTIONAL CCA PROTEIN"/>
    <property type="match status" value="1"/>
</dbReference>
<keyword evidence="3" id="KW-0820">tRNA-binding</keyword>
<evidence type="ECO:0000256" key="1">
    <source>
        <dbReference type="ARBA" id="ARBA00001946"/>
    </source>
</evidence>
<dbReference type="Gene3D" id="1.10.3090.10">
    <property type="entry name" value="cca-adding enzyme, domain 2"/>
    <property type="match status" value="1"/>
</dbReference>
<keyword evidence="7" id="KW-0479">Metal-binding</keyword>
<evidence type="ECO:0000259" key="13">
    <source>
        <dbReference type="Pfam" id="PF12627"/>
    </source>
</evidence>
<evidence type="ECO:0000256" key="8">
    <source>
        <dbReference type="ARBA" id="ARBA00022741"/>
    </source>
</evidence>
<reference evidence="15" key="1">
    <citation type="submission" date="2024-07" db="EMBL/GenBank/DDBJ databases">
        <authorList>
            <person name="Kim Y.J."/>
            <person name="Jeong J.Y."/>
        </authorList>
    </citation>
    <scope>NUCLEOTIDE SEQUENCE</scope>
    <source>
        <strain evidence="15">GIHE-MW2</strain>
    </source>
</reference>
<evidence type="ECO:0000256" key="9">
    <source>
        <dbReference type="ARBA" id="ARBA00022842"/>
    </source>
</evidence>
<keyword evidence="4 11" id="KW-0808">Transferase</keyword>
<feature type="domain" description="Poly A polymerase head" evidence="12">
    <location>
        <begin position="28"/>
        <end position="147"/>
    </location>
</feature>
<keyword evidence="10 11" id="KW-0694">RNA-binding</keyword>
<evidence type="ECO:0000256" key="4">
    <source>
        <dbReference type="ARBA" id="ARBA00022679"/>
    </source>
</evidence>